<keyword evidence="3" id="KW-1185">Reference proteome</keyword>
<dbReference type="AlphaFoldDB" id="A0A9W8NFX8"/>
<feature type="domain" description="Cobalamin-independent methionine synthase MetE C-terminal/archaeal" evidence="1">
    <location>
        <begin position="277"/>
        <end position="469"/>
    </location>
</feature>
<dbReference type="GO" id="GO:0003871">
    <property type="term" value="F:5-methyltetrahydropteroyltriglutamate-homocysteine S-methyltransferase activity"/>
    <property type="evidence" value="ECO:0007669"/>
    <property type="project" value="InterPro"/>
</dbReference>
<dbReference type="EMBL" id="JANPWZ010000578">
    <property type="protein sequence ID" value="KAJ3574936.1"/>
    <property type="molecule type" value="Genomic_DNA"/>
</dbReference>
<reference evidence="2" key="1">
    <citation type="submission" date="2022-07" db="EMBL/GenBank/DDBJ databases">
        <title>Genome Sequence of Xylaria arbuscula.</title>
        <authorList>
            <person name="Buettner E."/>
        </authorList>
    </citation>
    <scope>NUCLEOTIDE SEQUENCE</scope>
    <source>
        <strain evidence="2">VT107</strain>
    </source>
</reference>
<dbReference type="GO" id="GO:0009086">
    <property type="term" value="P:methionine biosynthetic process"/>
    <property type="evidence" value="ECO:0007669"/>
    <property type="project" value="InterPro"/>
</dbReference>
<dbReference type="Gene3D" id="3.20.20.210">
    <property type="match status" value="1"/>
</dbReference>
<dbReference type="CDD" id="cd03311">
    <property type="entry name" value="CIMS_C_terminal_like"/>
    <property type="match status" value="1"/>
</dbReference>
<dbReference type="VEuPathDB" id="FungiDB:F4678DRAFT_414186"/>
<gene>
    <name evidence="2" type="ORF">NPX13_g4210</name>
</gene>
<organism evidence="2 3">
    <name type="scientific">Xylaria arbuscula</name>
    <dbReference type="NCBI Taxonomy" id="114810"/>
    <lineage>
        <taxon>Eukaryota</taxon>
        <taxon>Fungi</taxon>
        <taxon>Dikarya</taxon>
        <taxon>Ascomycota</taxon>
        <taxon>Pezizomycotina</taxon>
        <taxon>Sordariomycetes</taxon>
        <taxon>Xylariomycetidae</taxon>
        <taxon>Xylariales</taxon>
        <taxon>Xylariaceae</taxon>
        <taxon>Xylaria</taxon>
    </lineage>
</organism>
<dbReference type="PANTHER" id="PTHR43844">
    <property type="entry name" value="METHIONINE SYNTHASE"/>
    <property type="match status" value="1"/>
</dbReference>
<dbReference type="SUPFAM" id="SSF51726">
    <property type="entry name" value="UROD/MetE-like"/>
    <property type="match status" value="1"/>
</dbReference>
<dbReference type="InterPro" id="IPR038071">
    <property type="entry name" value="UROD/MetE-like_sf"/>
</dbReference>
<name>A0A9W8NFX8_9PEZI</name>
<comment type="caution">
    <text evidence="2">The sequence shown here is derived from an EMBL/GenBank/DDBJ whole genome shotgun (WGS) entry which is preliminary data.</text>
</comment>
<evidence type="ECO:0000313" key="3">
    <source>
        <dbReference type="Proteomes" id="UP001148614"/>
    </source>
</evidence>
<dbReference type="Pfam" id="PF01717">
    <property type="entry name" value="Meth_synt_2"/>
    <property type="match status" value="1"/>
</dbReference>
<protein>
    <recommendedName>
        <fullName evidence="1">Cobalamin-independent methionine synthase MetE C-terminal/archaeal domain-containing protein</fullName>
    </recommendedName>
</protein>
<evidence type="ECO:0000259" key="1">
    <source>
        <dbReference type="Pfam" id="PF01717"/>
    </source>
</evidence>
<proteinExistence type="predicted"/>
<dbReference type="PANTHER" id="PTHR43844:SF2">
    <property type="entry name" value="SYNTHASE, VITAMIN-B12 INDEPENDENT, PUTATIVE (AFU_ORTHOLOGUE AFUA_3G12060)-RELATED"/>
    <property type="match status" value="1"/>
</dbReference>
<dbReference type="GO" id="GO:0008270">
    <property type="term" value="F:zinc ion binding"/>
    <property type="evidence" value="ECO:0007669"/>
    <property type="project" value="InterPro"/>
</dbReference>
<dbReference type="InterPro" id="IPR002629">
    <property type="entry name" value="Met_Synth_C/arc"/>
</dbReference>
<evidence type="ECO:0000313" key="2">
    <source>
        <dbReference type="EMBL" id="KAJ3574936.1"/>
    </source>
</evidence>
<dbReference type="Proteomes" id="UP001148614">
    <property type="component" value="Unassembled WGS sequence"/>
</dbReference>
<accession>A0A9W8NFX8</accession>
<sequence length="499" mass="55751">MSYDKHFSSRLPKLAVYGSGSCLCGGALVMFRPAKLEMAKSWPGIVIRDAPFIASGEMSETIIGTQPGTWHVSFIEIYSLENKRAETTTVSRPTHNSKWPPPFRNDHVGSLLRPKELLDARASLGSASQMYSLDIPEEAKVAERKAIQKVVQIQIEKGIRAITDGEYARHIYYGGFFEKLGGFEARPTLPIPDAFRTDFPTTTKLAAELGAKTRAAVVCTGKITYEKSPYLPEWLLLRETLPQDLWNAAKITVPAPTYQHIQLKPGTAWTAESGYTSDEEYLDDIAKCYAQEMQTLYDAGVRNVQVDDPHLTYFASSMFLEGCKKDGTNTDELLDLYTRTHNKLLSQKPKYLHMGMHLCRGNMSGSVHWVEGSYEVIAKKLFNETDYETYYLEFDDVQRAGGFEPLRFLPRGKNVVLGLISTKKPELEDPREIKEKIQMAAEVIAKAQGIAVSEALDCLAVSPQCGFSSSSLAGGKDMTEEVMWQKLELVKKVADEVWG</sequence>